<dbReference type="InterPro" id="IPR018490">
    <property type="entry name" value="cNMP-bd_dom_sf"/>
</dbReference>
<dbReference type="Proteomes" id="UP001378956">
    <property type="component" value="Unassembled WGS sequence"/>
</dbReference>
<dbReference type="Gene3D" id="2.60.120.10">
    <property type="entry name" value="Jelly Rolls"/>
    <property type="match status" value="1"/>
</dbReference>
<accession>A0ABU8NKD2</accession>
<evidence type="ECO:0000313" key="2">
    <source>
        <dbReference type="Proteomes" id="UP001378956"/>
    </source>
</evidence>
<dbReference type="SUPFAM" id="SSF51206">
    <property type="entry name" value="cAMP-binding domain-like"/>
    <property type="match status" value="1"/>
</dbReference>
<dbReference type="RefSeq" id="WP_337715500.1">
    <property type="nucleotide sequence ID" value="NZ_JBBEUB010000001.1"/>
</dbReference>
<dbReference type="InterPro" id="IPR014710">
    <property type="entry name" value="RmlC-like_jellyroll"/>
</dbReference>
<proteinExistence type="predicted"/>
<dbReference type="EMBL" id="JBBEUB010000001">
    <property type="protein sequence ID" value="MEJ2901683.1"/>
    <property type="molecule type" value="Genomic_DNA"/>
</dbReference>
<evidence type="ECO:0000313" key="1">
    <source>
        <dbReference type="EMBL" id="MEJ2901683.1"/>
    </source>
</evidence>
<evidence type="ECO:0008006" key="3">
    <source>
        <dbReference type="Google" id="ProtNLM"/>
    </source>
</evidence>
<keyword evidence="2" id="KW-1185">Reference proteome</keyword>
<reference evidence="1 2" key="1">
    <citation type="submission" date="2024-03" db="EMBL/GenBank/DDBJ databases">
        <title>Sequence of Lycoming College Course Isolates.</title>
        <authorList>
            <person name="Plotts O."/>
            <person name="Newman J."/>
        </authorList>
    </citation>
    <scope>NUCLEOTIDE SEQUENCE [LARGE SCALE GENOMIC DNA]</scope>
    <source>
        <strain evidence="1 2">CJB-3</strain>
    </source>
</reference>
<name>A0ABU8NKD2_9SPHI</name>
<sequence>MMHPVSISDESFHALLKIIESVMVLSVKFKLALRGVLYETTFERDSRILQSGRVQDTVWLLLTGLAREIRLDEHSFKERTSWFWLAGDFLCTSSSFFSRDASERTIEILERSRVVLISYQDWHLLMDSFNETELLTEKLRRSCDKARLQHAGEIKHLDTESRYLSHRKLIEHLSTRTKQMFIADMMGMAPDTLGRLKRKYAGLR</sequence>
<gene>
    <name evidence="1" type="ORF">WAE58_04580</name>
</gene>
<protein>
    <recommendedName>
        <fullName evidence="3">CRP-like cAMP-binding protein</fullName>
    </recommendedName>
</protein>
<organism evidence="1 2">
    <name type="scientific">Pedobacter panaciterrae</name>
    <dbReference type="NCBI Taxonomy" id="363849"/>
    <lineage>
        <taxon>Bacteria</taxon>
        <taxon>Pseudomonadati</taxon>
        <taxon>Bacteroidota</taxon>
        <taxon>Sphingobacteriia</taxon>
        <taxon>Sphingobacteriales</taxon>
        <taxon>Sphingobacteriaceae</taxon>
        <taxon>Pedobacter</taxon>
    </lineage>
</organism>
<comment type="caution">
    <text evidence="1">The sequence shown here is derived from an EMBL/GenBank/DDBJ whole genome shotgun (WGS) entry which is preliminary data.</text>
</comment>